<dbReference type="SMART" id="SM00267">
    <property type="entry name" value="GGDEF"/>
    <property type="match status" value="1"/>
</dbReference>
<evidence type="ECO:0000259" key="3">
    <source>
        <dbReference type="PROSITE" id="PS50887"/>
    </source>
</evidence>
<feature type="transmembrane region" description="Helical" evidence="1">
    <location>
        <begin position="28"/>
        <end position="46"/>
    </location>
</feature>
<dbReference type="Pfam" id="PF00990">
    <property type="entry name" value="GGDEF"/>
    <property type="match status" value="1"/>
</dbReference>
<dbReference type="Gene3D" id="3.20.20.450">
    <property type="entry name" value="EAL domain"/>
    <property type="match status" value="1"/>
</dbReference>
<accession>A0A8J3YAR3</accession>
<comment type="caution">
    <text evidence="4">The sequence shown here is derived from an EMBL/GenBank/DDBJ whole genome shotgun (WGS) entry which is preliminary data.</text>
</comment>
<gene>
    <name evidence="4" type="ORF">Sya03_39020</name>
</gene>
<evidence type="ECO:0000313" key="4">
    <source>
        <dbReference type="EMBL" id="GIJ04550.1"/>
    </source>
</evidence>
<dbReference type="InterPro" id="IPR043128">
    <property type="entry name" value="Rev_trsase/Diguanyl_cyclase"/>
</dbReference>
<keyword evidence="1" id="KW-0472">Membrane</keyword>
<keyword evidence="1" id="KW-0812">Transmembrane</keyword>
<dbReference type="InterPro" id="IPR000160">
    <property type="entry name" value="GGDEF_dom"/>
</dbReference>
<proteinExistence type="predicted"/>
<dbReference type="SMART" id="SM00052">
    <property type="entry name" value="EAL"/>
    <property type="match status" value="1"/>
</dbReference>
<dbReference type="Gene3D" id="3.30.70.270">
    <property type="match status" value="1"/>
</dbReference>
<sequence>MVRWWLWYLLTAVAVVAGGPALPPSAATALYTLVGLSVVAAIVTGIRRHRPVRPAAWWTLLAGLSCAAVANLGWAALQLLGVVVPPFSVLDVLYYAMYPLIAAALAVLPVHGRYGSPLAGMTEAGIITCTAAVLWWTMLVDPLVIDPGRLPADPDFLAYPLLDLLLGAMAVRLALVSGARAVSFVLVLLSAAALLTADTVYFMHAATTGSVDNPPLSTAGWLLANALLGAAALHPSMARVAPDGTAGAQTERIVALPLYVVMVVLTPVVAGIMLVHEIRAGGIDEWDVLVPLAATTLTAVLLVQRLRQLHRVAQRRAADLDARGGELEAALHSQGELQRELRHRASHDPLTGLPNRLLWHERVAAALAGRADGALFVVDLDGFKDVNDRFGHAMGDDLLLAVAARLRGLMGGTGLLARPGGDEFAVLVEQGGPEAAIRCAQHILRAMRRPVEVQGHELFATVSIGLRVLDPELTALDMLRDADLALHGAKAAGKDQLVLYDRRLREERLQRTRTVERLRGALADSELLLHYQPLVRLADERFVAVEALIRWQPPGERLVPPDAFIPAAEDSGLIVGIGAWVLRQACADAAPWHQRHGTLLSVNVSPRQLREPDFAAMVRDALAASGLPPQALILEITENVLVDAGAPTELALGHLNALRLAGVRVAVDDFGTGYSSLAYLRDLPIDHVKIDRSFMPDRATGDPRLPLVKAVIDLANGLELGTIAEGVETAEQAVLLRGLGCERAQGWHYARPAPAAEVARLLAAGRRAPVATA</sequence>
<evidence type="ECO:0000256" key="1">
    <source>
        <dbReference type="SAM" id="Phobius"/>
    </source>
</evidence>
<keyword evidence="5" id="KW-1185">Reference proteome</keyword>
<dbReference type="SUPFAM" id="SSF55073">
    <property type="entry name" value="Nucleotide cyclase"/>
    <property type="match status" value="1"/>
</dbReference>
<dbReference type="InterPro" id="IPR029787">
    <property type="entry name" value="Nucleotide_cyclase"/>
</dbReference>
<dbReference type="RefSeq" id="WP_203939779.1">
    <property type="nucleotide sequence ID" value="NZ_BAAAGJ010000005.1"/>
</dbReference>
<dbReference type="EMBL" id="BOOY01000028">
    <property type="protein sequence ID" value="GIJ04550.1"/>
    <property type="molecule type" value="Genomic_DNA"/>
</dbReference>
<dbReference type="InterPro" id="IPR001633">
    <property type="entry name" value="EAL_dom"/>
</dbReference>
<feature type="domain" description="EAL" evidence="2">
    <location>
        <begin position="511"/>
        <end position="766"/>
    </location>
</feature>
<dbReference type="InterPro" id="IPR035919">
    <property type="entry name" value="EAL_sf"/>
</dbReference>
<dbReference type="Proteomes" id="UP000652013">
    <property type="component" value="Unassembled WGS sequence"/>
</dbReference>
<protein>
    <recommendedName>
        <fullName evidence="6">Diguanylate cyclase/phosphodiesterase</fullName>
    </recommendedName>
</protein>
<dbReference type="PROSITE" id="PS50887">
    <property type="entry name" value="GGDEF"/>
    <property type="match status" value="1"/>
</dbReference>
<feature type="transmembrane region" description="Helical" evidence="1">
    <location>
        <begin position="182"/>
        <end position="203"/>
    </location>
</feature>
<feature type="transmembrane region" description="Helical" evidence="1">
    <location>
        <begin position="118"/>
        <end position="136"/>
    </location>
</feature>
<dbReference type="CDD" id="cd01949">
    <property type="entry name" value="GGDEF"/>
    <property type="match status" value="1"/>
</dbReference>
<feature type="transmembrane region" description="Helical" evidence="1">
    <location>
        <begin position="215"/>
        <end position="233"/>
    </location>
</feature>
<feature type="transmembrane region" description="Helical" evidence="1">
    <location>
        <begin position="58"/>
        <end position="80"/>
    </location>
</feature>
<dbReference type="SUPFAM" id="SSF141868">
    <property type="entry name" value="EAL domain-like"/>
    <property type="match status" value="1"/>
</dbReference>
<feature type="transmembrane region" description="Helical" evidence="1">
    <location>
        <begin position="156"/>
        <end position="175"/>
    </location>
</feature>
<dbReference type="PROSITE" id="PS50883">
    <property type="entry name" value="EAL"/>
    <property type="match status" value="1"/>
</dbReference>
<name>A0A8J3YAR3_9ACTN</name>
<feature type="transmembrane region" description="Helical" evidence="1">
    <location>
        <begin position="92"/>
        <end position="111"/>
    </location>
</feature>
<organism evidence="4 5">
    <name type="scientific">Spirilliplanes yamanashiensis</name>
    <dbReference type="NCBI Taxonomy" id="42233"/>
    <lineage>
        <taxon>Bacteria</taxon>
        <taxon>Bacillati</taxon>
        <taxon>Actinomycetota</taxon>
        <taxon>Actinomycetes</taxon>
        <taxon>Micromonosporales</taxon>
        <taxon>Micromonosporaceae</taxon>
        <taxon>Spirilliplanes</taxon>
    </lineage>
</organism>
<feature type="domain" description="GGDEF" evidence="3">
    <location>
        <begin position="371"/>
        <end position="502"/>
    </location>
</feature>
<dbReference type="PANTHER" id="PTHR44757">
    <property type="entry name" value="DIGUANYLATE CYCLASE DGCP"/>
    <property type="match status" value="1"/>
</dbReference>
<evidence type="ECO:0000259" key="2">
    <source>
        <dbReference type="PROSITE" id="PS50883"/>
    </source>
</evidence>
<dbReference type="NCBIfam" id="TIGR00254">
    <property type="entry name" value="GGDEF"/>
    <property type="match status" value="1"/>
</dbReference>
<evidence type="ECO:0008006" key="6">
    <source>
        <dbReference type="Google" id="ProtNLM"/>
    </source>
</evidence>
<reference evidence="4" key="1">
    <citation type="submission" date="2021-01" db="EMBL/GenBank/DDBJ databases">
        <title>Whole genome shotgun sequence of Spirilliplanes yamanashiensis NBRC 15828.</title>
        <authorList>
            <person name="Komaki H."/>
            <person name="Tamura T."/>
        </authorList>
    </citation>
    <scope>NUCLEOTIDE SEQUENCE</scope>
    <source>
        <strain evidence="4">NBRC 15828</strain>
    </source>
</reference>
<dbReference type="CDD" id="cd01948">
    <property type="entry name" value="EAL"/>
    <property type="match status" value="1"/>
</dbReference>
<evidence type="ECO:0000313" key="5">
    <source>
        <dbReference type="Proteomes" id="UP000652013"/>
    </source>
</evidence>
<feature type="transmembrane region" description="Helical" evidence="1">
    <location>
        <begin position="254"/>
        <end position="276"/>
    </location>
</feature>
<dbReference type="Pfam" id="PF00563">
    <property type="entry name" value="EAL"/>
    <property type="match status" value="1"/>
</dbReference>
<keyword evidence="1" id="KW-1133">Transmembrane helix</keyword>
<dbReference type="InterPro" id="IPR052155">
    <property type="entry name" value="Biofilm_reg_signaling"/>
</dbReference>
<dbReference type="AlphaFoldDB" id="A0A8J3YAR3"/>
<dbReference type="PANTHER" id="PTHR44757:SF2">
    <property type="entry name" value="BIOFILM ARCHITECTURE MAINTENANCE PROTEIN MBAA"/>
    <property type="match status" value="1"/>
</dbReference>